<evidence type="ECO:0000313" key="5">
    <source>
        <dbReference type="EMBL" id="KAK6627698.1"/>
    </source>
</evidence>
<evidence type="ECO:0000259" key="4">
    <source>
        <dbReference type="Pfam" id="PF21771"/>
    </source>
</evidence>
<dbReference type="Pfam" id="PF21771">
    <property type="entry name" value="CFAP58_CC"/>
    <property type="match status" value="1"/>
</dbReference>
<dbReference type="Proteomes" id="UP001359485">
    <property type="component" value="Unassembled WGS sequence"/>
</dbReference>
<name>A0ABR1AWA4_POLSC</name>
<reference evidence="5 6" key="1">
    <citation type="submission" date="2023-09" db="EMBL/GenBank/DDBJ databases">
        <title>Genomes of two closely related lineages of the louse Polyplax serrata with different host specificities.</title>
        <authorList>
            <person name="Martinu J."/>
            <person name="Tarabai H."/>
            <person name="Stefka J."/>
            <person name="Hypsa V."/>
        </authorList>
    </citation>
    <scope>NUCLEOTIDE SEQUENCE [LARGE SCALE GENOMIC DNA]</scope>
    <source>
        <strain evidence="5">98ZLc_SE</strain>
    </source>
</reference>
<evidence type="ECO:0000256" key="3">
    <source>
        <dbReference type="SAM" id="MobiDB-lite"/>
    </source>
</evidence>
<feature type="domain" description="Cilia- and flagella-associated protein 58 central coiled coil" evidence="4">
    <location>
        <begin position="387"/>
        <end position="686"/>
    </location>
</feature>
<evidence type="ECO:0000256" key="1">
    <source>
        <dbReference type="ARBA" id="ARBA00023054"/>
    </source>
</evidence>
<keyword evidence="1 2" id="KW-0175">Coiled coil</keyword>
<feature type="coiled-coil region" evidence="2">
    <location>
        <begin position="128"/>
        <end position="330"/>
    </location>
</feature>
<feature type="coiled-coil region" evidence="2">
    <location>
        <begin position="667"/>
        <end position="704"/>
    </location>
</feature>
<dbReference type="PANTHER" id="PTHR32083">
    <property type="entry name" value="CILIA AND FLAGELLA-ASSOCIATED PROTEIN 58-RELATED"/>
    <property type="match status" value="1"/>
</dbReference>
<accession>A0ABR1AWA4</accession>
<protein>
    <recommendedName>
        <fullName evidence="4">Cilia- and flagella-associated protein 58 central coiled coil domain-containing protein</fullName>
    </recommendedName>
</protein>
<feature type="region of interest" description="Disordered" evidence="3">
    <location>
        <begin position="1"/>
        <end position="21"/>
    </location>
</feature>
<organism evidence="5 6">
    <name type="scientific">Polyplax serrata</name>
    <name type="common">Common mouse louse</name>
    <dbReference type="NCBI Taxonomy" id="468196"/>
    <lineage>
        <taxon>Eukaryota</taxon>
        <taxon>Metazoa</taxon>
        <taxon>Ecdysozoa</taxon>
        <taxon>Arthropoda</taxon>
        <taxon>Hexapoda</taxon>
        <taxon>Insecta</taxon>
        <taxon>Pterygota</taxon>
        <taxon>Neoptera</taxon>
        <taxon>Paraneoptera</taxon>
        <taxon>Psocodea</taxon>
        <taxon>Troctomorpha</taxon>
        <taxon>Phthiraptera</taxon>
        <taxon>Anoplura</taxon>
        <taxon>Polyplacidae</taxon>
        <taxon>Polyplax</taxon>
    </lineage>
</organism>
<feature type="coiled-coil region" evidence="2">
    <location>
        <begin position="443"/>
        <end position="481"/>
    </location>
</feature>
<dbReference type="EMBL" id="JAWJWF010000045">
    <property type="protein sequence ID" value="KAK6627698.1"/>
    <property type="molecule type" value="Genomic_DNA"/>
</dbReference>
<gene>
    <name evidence="5" type="ORF">RUM44_010177</name>
</gene>
<evidence type="ECO:0000313" key="6">
    <source>
        <dbReference type="Proteomes" id="UP001359485"/>
    </source>
</evidence>
<dbReference type="InterPro" id="IPR049270">
    <property type="entry name" value="CFAP58_CC"/>
</dbReference>
<evidence type="ECO:0000256" key="2">
    <source>
        <dbReference type="SAM" id="Coils"/>
    </source>
</evidence>
<sequence>MDSKHHSVHSSMQDETEIKLDGESYDPSITFRHVKEDFGQIIQDLMRHDRLGQFTNEFQRLMEALKESHTREKELSDKNKTLHQHVESSTIKYAEALKVTQADRETIDKLQKEVTKAWRMVDTAHTREQLAQETIDNLRLQASRLTQELETLRKMGSDQDQEVGAISKNKEALAREKERLLMEIQNAKEKYANSVRFQEELERKNEALELRLAEVTTDLEAQKSDLAKEKRFKEKLEEEVKELRNDIVIKDQELLNQTNQATQCTKNSIKMELQLREDKLMIDKQNKEMQELQNAYRLQKMEFEQISGNLERLQQEFTAKTQEIKLKEDDISKMKSELKKMGGIKDSLENKLCSLKNEKGTLEMKRKDMATRIVAFEKEVSDMSKTLTSDKKKMDVMNREKEMMSKRVQRATAFTQEQQKFIALQELNQKKLQDELQDHIDGLTKQRAEISGLQNENDRFAAEVISLNTQVQNQLEELKLKEMELFDFKKRVTSTDAKIKLQSAMFEQVRSERNQLSKTLAEANDEINELKHKLKIKSYQVQQLKEDIQTKDNLLVKEEFTVKRITKEKEEVKGEHQKTLNELKEKKDQVVLLTQDESRLQKIIQEGDRDRVKLNKDLNQVSNERDILGTQLVRRNDELALLYEKIRILESVLHKGEAQYGQRVEDIRLLKIEVKKLRQEKAMLARSMDNIADLRQEIFHLERDFIKEKLKCRALEEELQNPLNVHRWRKLEGSDPTTYELIQKIQILQRRLLAANEEAIKRESQLKETERLYLNLKQLLARQPGPEIFGKLKKCQNAFKQRGVKMKCLIAELTMFENQISGYKFEKQQTDKELYQLKKQFYEMVSKSLENSVRHAPTVIRVLRLLYSRQKKREHKVKLREKELAQEKTFLPVLEPITGKPMRARFVGAGFNVATVPCVPRTPAIRA</sequence>
<keyword evidence="6" id="KW-1185">Reference proteome</keyword>
<comment type="caution">
    <text evidence="5">The sequence shown here is derived from an EMBL/GenBank/DDBJ whole genome shotgun (WGS) entry which is preliminary data.</text>
</comment>
<feature type="coiled-coil region" evidence="2">
    <location>
        <begin position="506"/>
        <end position="624"/>
    </location>
</feature>
<dbReference type="PANTHER" id="PTHR32083:SF0">
    <property type="entry name" value="CILIA AND FLAGELLA-ASSOCIATED PROTEIN 58"/>
    <property type="match status" value="1"/>
</dbReference>
<proteinExistence type="predicted"/>